<keyword evidence="4" id="KW-0862">Zinc</keyword>
<feature type="region of interest" description="Disordered" evidence="6">
    <location>
        <begin position="789"/>
        <end position="850"/>
    </location>
</feature>
<evidence type="ECO:0000313" key="8">
    <source>
        <dbReference type="EMBL" id="CAG5132156.1"/>
    </source>
</evidence>
<dbReference type="Proteomes" id="UP000678393">
    <property type="component" value="Unassembled WGS sequence"/>
</dbReference>
<name>A0A8S3ZZE0_9EUPU</name>
<feature type="domain" description="C2H2-type" evidence="7">
    <location>
        <begin position="1002"/>
        <end position="1025"/>
    </location>
</feature>
<dbReference type="FunFam" id="3.30.160.60:FF:002343">
    <property type="entry name" value="Zinc finger protein 33A"/>
    <property type="match status" value="1"/>
</dbReference>
<dbReference type="FunFam" id="3.30.160.60:FF:000125">
    <property type="entry name" value="Putative zinc finger protein 143"/>
    <property type="match status" value="1"/>
</dbReference>
<feature type="domain" description="C2H2-type" evidence="7">
    <location>
        <begin position="427"/>
        <end position="456"/>
    </location>
</feature>
<feature type="domain" description="C2H2-type" evidence="7">
    <location>
        <begin position="603"/>
        <end position="631"/>
    </location>
</feature>
<keyword evidence="9" id="KW-1185">Reference proteome</keyword>
<keyword evidence="3 5" id="KW-0863">Zinc-finger</keyword>
<feature type="region of interest" description="Disordered" evidence="6">
    <location>
        <begin position="887"/>
        <end position="923"/>
    </location>
</feature>
<reference evidence="8" key="1">
    <citation type="submission" date="2021-04" db="EMBL/GenBank/DDBJ databases">
        <authorList>
            <consortium name="Molecular Ecology Group"/>
        </authorList>
    </citation>
    <scope>NUCLEOTIDE SEQUENCE</scope>
</reference>
<dbReference type="InterPro" id="IPR013087">
    <property type="entry name" value="Znf_C2H2_type"/>
</dbReference>
<feature type="domain" description="C2H2-type" evidence="7">
    <location>
        <begin position="1207"/>
        <end position="1234"/>
    </location>
</feature>
<dbReference type="PANTHER" id="PTHR24379:SF121">
    <property type="entry name" value="C2H2-TYPE DOMAIN-CONTAINING PROTEIN"/>
    <property type="match status" value="1"/>
</dbReference>
<dbReference type="Pfam" id="PF00096">
    <property type="entry name" value="zf-C2H2"/>
    <property type="match status" value="3"/>
</dbReference>
<feature type="domain" description="C2H2-type" evidence="7">
    <location>
        <begin position="1091"/>
        <end position="1113"/>
    </location>
</feature>
<dbReference type="SUPFAM" id="SSF57667">
    <property type="entry name" value="beta-beta-alpha zinc fingers"/>
    <property type="match status" value="6"/>
</dbReference>
<organism evidence="8 9">
    <name type="scientific">Candidula unifasciata</name>
    <dbReference type="NCBI Taxonomy" id="100452"/>
    <lineage>
        <taxon>Eukaryota</taxon>
        <taxon>Metazoa</taxon>
        <taxon>Spiralia</taxon>
        <taxon>Lophotrochozoa</taxon>
        <taxon>Mollusca</taxon>
        <taxon>Gastropoda</taxon>
        <taxon>Heterobranchia</taxon>
        <taxon>Euthyneura</taxon>
        <taxon>Panpulmonata</taxon>
        <taxon>Eupulmonata</taxon>
        <taxon>Stylommatophora</taxon>
        <taxon>Helicina</taxon>
        <taxon>Helicoidea</taxon>
        <taxon>Geomitridae</taxon>
        <taxon>Candidula</taxon>
    </lineage>
</organism>
<evidence type="ECO:0000256" key="3">
    <source>
        <dbReference type="ARBA" id="ARBA00022771"/>
    </source>
</evidence>
<feature type="domain" description="C2H2-type" evidence="7">
    <location>
        <begin position="1150"/>
        <end position="1177"/>
    </location>
</feature>
<feature type="domain" description="C2H2-type" evidence="7">
    <location>
        <begin position="1064"/>
        <end position="1090"/>
    </location>
</feature>
<dbReference type="PROSITE" id="PS00028">
    <property type="entry name" value="ZINC_FINGER_C2H2_1"/>
    <property type="match status" value="10"/>
</dbReference>
<gene>
    <name evidence="8" type="ORF">CUNI_LOCUS17714</name>
</gene>
<dbReference type="PANTHER" id="PTHR24379">
    <property type="entry name" value="KRAB AND ZINC FINGER DOMAIN-CONTAINING"/>
    <property type="match status" value="1"/>
</dbReference>
<comment type="caution">
    <text evidence="8">The sequence shown here is derived from an EMBL/GenBank/DDBJ whole genome shotgun (WGS) entry which is preliminary data.</text>
</comment>
<dbReference type="OrthoDB" id="7788172at2759"/>
<evidence type="ECO:0000256" key="5">
    <source>
        <dbReference type="PROSITE-ProRule" id="PRU00042"/>
    </source>
</evidence>
<dbReference type="GO" id="GO:0003676">
    <property type="term" value="F:nucleic acid binding"/>
    <property type="evidence" value="ECO:0007669"/>
    <property type="project" value="InterPro"/>
</dbReference>
<protein>
    <recommendedName>
        <fullName evidence="7">C2H2-type domain-containing protein</fullName>
    </recommendedName>
</protein>
<evidence type="ECO:0000256" key="1">
    <source>
        <dbReference type="ARBA" id="ARBA00022723"/>
    </source>
</evidence>
<dbReference type="EMBL" id="CAJHNH020005113">
    <property type="protein sequence ID" value="CAG5132156.1"/>
    <property type="molecule type" value="Genomic_DNA"/>
</dbReference>
<sequence>MDFVDNSNHMCLICNQTIVGLLNYVEHFKTHATPKESHIVDQTFSPNDVKNVLVSGSQGGGSGNRNKGLHLDRQQQTAENAVDIDTYSGDTSPMSEFIDNTDEFTEADIGTDALLSPKHCSDFFQSLELKSANEDNPPRPRIKAVQRLSILEDDAHAESLLPITSILSNLEFSSDDDFIGVSDNEEEGGQEENFWLSDDGDDHTSAHPPHGHTGGKWRPGEGPKPRMSVAGNLKLGYRPGPACRKNILKKPCRSRGNKNDIGKTFYCNVCLSYFADRNAYSLHFSQSEHKNIAEAKKQEKITTDYLEESQDQENISVSSQQVKYHVSPEEMSQLKPRRGNDGCHCPVCNLYFDNAVVFSTHCDTKLHKDAMLKRGFREYKGNDGIIIRINVHNETISKDKQENVWSSINNCRPVRVDEQKVKEAEDHSCRICQKHFTRKYEMARHLLTRMHRARALKHPEAESVEMLNKYNKYMIRLSPFQCGICQYYFNRQRDFLDHMGSSSHVVTCEDMLGAITCVACRFQTHRHSEMMEHLQYAEHLAAVEKRHGVCIVRESHTRITCKFCGVRMHSAVRMKRHCQKRHRDRLSEVQVTMDIKPVEYHLYRCPLCEKTFRAKSLLQLHFLKIHKNTSLFNCLECNRGFLDQRRLDNHLRTRFHAKRVVANKIKGAQFNKVAALKKAAVMNGLKKRGRGRPRKDENIKTAASRVRMSKPVSDTIKVASKDPKPETAAAAVMLRRSTRKRKTLTFFSDEEPFRHEEVKEKRVNGTAGAARLLRRNIKITQDKINKLLKEKSGKSSRASPRKVSKQPDDNMANNSVQADVKTEVSAPGVNIDSRLDPEKIQPEAVTASSMNGRTTAADCLNISPMDVKAEAGSLPGNMSTCYSVTVNGSSKSHAESDEDFAPTEGEEESDGYSPSEDENYTEMDEEKINEASKYIFSCTYCEFAATDLMELRSHYNESHPNDILTCQPCSQYFLSLKAYKIHCSGRGHQLKLREQSGETKMHKCKICGKRFLQESCCLLHMETIHRHPSCEADLQRIHKGQDLVTQLYGDHVKQVESLSNDTSVSCPECGKFVRKDTLVEHLRLHTGERPYACRFCSKGFAGRLTLRRHISSHLNMPLFMCHLCGKEFKRNSHLIKHIRQHDFEKKGEKHTCHVCKAWFYTPEELIRHMRRHGDRNYKCTWPGCHWTFVLSGELKSHMFTHTGEKKYLCDMCGFGAPTKTRLRRHVKTHDKSRNFTCDYCPYKATCKTHLKRHMRIHINAKPFACPYCNYICNTHENIRKHILKTQKHKGMKLYPCRLCGAFGCDSSKEFRAHLMTVHASYLRENAIDSLAVFSGLYRREEDFQKPQEGSEILQVTKGRFFRSYQNPNAPIEPPKPKKIKKVNKMEEVKVNIVPPSELESEDEMADNHHHHHVDQHEQHHHQEQQQDSKHHITPQPMYLRQGIQQGQEGEEALVVVENGVETPHYIEVPNMVIHSYDPQQVQQLAGTTVSFTSSLLQHQHHHLQQQQPQPLPVTVTVSDDNKFYWTLVPEQRAETTAVPVVTAEPWYSGMPQVHAPTSQDLQHYRPIEVSTSSHAGQFLAGSYFSNIPLGDIQNIPNAVAAAPIYTRVGDNVVLLSDPTRSNGTSNL</sequence>
<dbReference type="InterPro" id="IPR003604">
    <property type="entry name" value="Matrin/U1-like-C_Znf_C2H2"/>
</dbReference>
<accession>A0A8S3ZZE0</accession>
<dbReference type="GO" id="GO:0008270">
    <property type="term" value="F:zinc ion binding"/>
    <property type="evidence" value="ECO:0007669"/>
    <property type="project" value="UniProtKB-KW"/>
</dbReference>
<proteinExistence type="predicted"/>
<feature type="compositionally biased region" description="Acidic residues" evidence="6">
    <location>
        <begin position="896"/>
        <end position="923"/>
    </location>
</feature>
<evidence type="ECO:0000256" key="6">
    <source>
        <dbReference type="SAM" id="MobiDB-lite"/>
    </source>
</evidence>
<evidence type="ECO:0000313" key="9">
    <source>
        <dbReference type="Proteomes" id="UP000678393"/>
    </source>
</evidence>
<feature type="region of interest" description="Disordered" evidence="6">
    <location>
        <begin position="181"/>
        <end position="225"/>
    </location>
</feature>
<evidence type="ECO:0000256" key="2">
    <source>
        <dbReference type="ARBA" id="ARBA00022737"/>
    </source>
</evidence>
<evidence type="ECO:0000256" key="4">
    <source>
        <dbReference type="ARBA" id="ARBA00022833"/>
    </source>
</evidence>
<feature type="domain" description="C2H2-type" evidence="7">
    <location>
        <begin position="1235"/>
        <end position="1262"/>
    </location>
</feature>
<keyword evidence="2" id="KW-0677">Repeat</keyword>
<feature type="domain" description="C2H2-type" evidence="7">
    <location>
        <begin position="1177"/>
        <end position="1206"/>
    </location>
</feature>
<dbReference type="SMART" id="SM00355">
    <property type="entry name" value="ZnF_C2H2"/>
    <property type="match status" value="21"/>
</dbReference>
<evidence type="ECO:0000259" key="7">
    <source>
        <dbReference type="PROSITE" id="PS50157"/>
    </source>
</evidence>
<feature type="compositionally biased region" description="Basic and acidic residues" evidence="6">
    <location>
        <begin position="1414"/>
        <end position="1430"/>
    </location>
</feature>
<dbReference type="Gene3D" id="3.30.160.60">
    <property type="entry name" value="Classic Zinc Finger"/>
    <property type="match status" value="9"/>
</dbReference>
<feature type="region of interest" description="Disordered" evidence="6">
    <location>
        <begin position="1397"/>
        <end position="1431"/>
    </location>
</feature>
<dbReference type="PROSITE" id="PS50157">
    <property type="entry name" value="ZINC_FINGER_C2H2_2"/>
    <property type="match status" value="11"/>
</dbReference>
<keyword evidence="1" id="KW-0479">Metal-binding</keyword>
<feature type="compositionally biased region" description="Acidic residues" evidence="6">
    <location>
        <begin position="181"/>
        <end position="190"/>
    </location>
</feature>
<feature type="domain" description="C2H2-type" evidence="7">
    <location>
        <begin position="632"/>
        <end position="657"/>
    </location>
</feature>
<dbReference type="SMART" id="SM00451">
    <property type="entry name" value="ZnF_U1"/>
    <property type="match status" value="7"/>
</dbReference>
<feature type="domain" description="C2H2-type" evidence="7">
    <location>
        <begin position="1119"/>
        <end position="1146"/>
    </location>
</feature>
<dbReference type="InterPro" id="IPR036236">
    <property type="entry name" value="Znf_C2H2_sf"/>
</dbReference>